<protein>
    <submittedName>
        <fullName evidence="2">Uncharacterized protein</fullName>
    </submittedName>
</protein>
<feature type="transmembrane region" description="Helical" evidence="1">
    <location>
        <begin position="104"/>
        <end position="131"/>
    </location>
</feature>
<gene>
    <name evidence="2" type="ORF">J2S43_005295</name>
</gene>
<keyword evidence="1" id="KW-0812">Transmembrane</keyword>
<accession>A0ABT9MZB2</accession>
<comment type="caution">
    <text evidence="2">The sequence shown here is derived from an EMBL/GenBank/DDBJ whole genome shotgun (WGS) entry which is preliminary data.</text>
</comment>
<evidence type="ECO:0000313" key="3">
    <source>
        <dbReference type="Proteomes" id="UP001240984"/>
    </source>
</evidence>
<name>A0ABT9MZB2_9ACTN</name>
<evidence type="ECO:0000256" key="1">
    <source>
        <dbReference type="SAM" id="Phobius"/>
    </source>
</evidence>
<organism evidence="2 3">
    <name type="scientific">Catenuloplanes nepalensis</name>
    <dbReference type="NCBI Taxonomy" id="587533"/>
    <lineage>
        <taxon>Bacteria</taxon>
        <taxon>Bacillati</taxon>
        <taxon>Actinomycetota</taxon>
        <taxon>Actinomycetes</taxon>
        <taxon>Micromonosporales</taxon>
        <taxon>Micromonosporaceae</taxon>
        <taxon>Catenuloplanes</taxon>
    </lineage>
</organism>
<evidence type="ECO:0000313" key="2">
    <source>
        <dbReference type="EMBL" id="MDP9796783.1"/>
    </source>
</evidence>
<dbReference type="Proteomes" id="UP001240984">
    <property type="component" value="Unassembled WGS sequence"/>
</dbReference>
<dbReference type="EMBL" id="JAUSRA010000001">
    <property type="protein sequence ID" value="MDP9796783.1"/>
    <property type="molecule type" value="Genomic_DNA"/>
</dbReference>
<dbReference type="RefSeq" id="WP_306833633.1">
    <property type="nucleotide sequence ID" value="NZ_JAUSRA010000001.1"/>
</dbReference>
<sequence length="141" mass="15112">MRLGLPLPALMGLALIAVPRAVLHDLEIIHEGTFVNALLVAVPLLIWVVVVVAARVPRPFPALLVVGAFYGIGLAVVHQVLWSVDADLGGRLPPWAEQGVIRTFAVLSSLFTGLLTGAVTGLVAWACTALIRRRDYSTMRD</sequence>
<proteinExistence type="predicted"/>
<feature type="transmembrane region" description="Helical" evidence="1">
    <location>
        <begin position="33"/>
        <end position="53"/>
    </location>
</feature>
<keyword evidence="1" id="KW-1133">Transmembrane helix</keyword>
<feature type="transmembrane region" description="Helical" evidence="1">
    <location>
        <begin position="60"/>
        <end position="84"/>
    </location>
</feature>
<keyword evidence="3" id="KW-1185">Reference proteome</keyword>
<reference evidence="2 3" key="1">
    <citation type="submission" date="2023-07" db="EMBL/GenBank/DDBJ databases">
        <title>Sequencing the genomes of 1000 actinobacteria strains.</title>
        <authorList>
            <person name="Klenk H.-P."/>
        </authorList>
    </citation>
    <scope>NUCLEOTIDE SEQUENCE [LARGE SCALE GENOMIC DNA]</scope>
    <source>
        <strain evidence="2 3">DSM 44710</strain>
    </source>
</reference>
<keyword evidence="1" id="KW-0472">Membrane</keyword>